<gene>
    <name evidence="1" type="ORF">FSB_LOCUS25860</name>
</gene>
<reference evidence="1" key="1">
    <citation type="submission" date="2018-02" db="EMBL/GenBank/DDBJ databases">
        <authorList>
            <person name="Cohen D.B."/>
            <person name="Kent A.D."/>
        </authorList>
    </citation>
    <scope>NUCLEOTIDE SEQUENCE</scope>
</reference>
<evidence type="ECO:0000313" key="1">
    <source>
        <dbReference type="EMBL" id="SPC97978.1"/>
    </source>
</evidence>
<dbReference type="SUPFAM" id="SSF56672">
    <property type="entry name" value="DNA/RNA polymerases"/>
    <property type="match status" value="1"/>
</dbReference>
<dbReference type="PANTHER" id="PTHR11439">
    <property type="entry name" value="GAG-POL-RELATED RETROTRANSPOSON"/>
    <property type="match status" value="1"/>
</dbReference>
<dbReference type="PANTHER" id="PTHR11439:SF455">
    <property type="entry name" value="RLK (RECEPTOR-LIKE PROTEIN KINASE) 8, PUTATIVE-RELATED"/>
    <property type="match status" value="1"/>
</dbReference>
<dbReference type="CDD" id="cd09272">
    <property type="entry name" value="RNase_HI_RT_Ty1"/>
    <property type="match status" value="1"/>
</dbReference>
<dbReference type="AlphaFoldDB" id="A0A2N9GEW8"/>
<accession>A0A2N9GEW8</accession>
<name>A0A2N9GEW8_FAGSY</name>
<sequence length="247" mass="27974">MINCKPSSTPYFSLSRLNQTQGIPLPNPTHFRSLVGALQYVTYTRPYLSFAVNQVCQFMHSPTDTHMVAAKRILRYLKGTLNHGLLFRPSSLTLQAYADADWAGNPKDRRSTSGYVVFLGSTPITWVSKKQSTVSRSSTETEYRSLASATAEVFWIRMVLKDLGVFLPDPPLLWCDNLSAIALASNLVFHARTKHIEVDYHFIREKVVRHDIVVKFISTTDQLADILTKWLSSPGFHCLHDNLLLLF</sequence>
<proteinExistence type="predicted"/>
<evidence type="ECO:0008006" key="2">
    <source>
        <dbReference type="Google" id="ProtNLM"/>
    </source>
</evidence>
<organism evidence="1">
    <name type="scientific">Fagus sylvatica</name>
    <name type="common">Beechnut</name>
    <dbReference type="NCBI Taxonomy" id="28930"/>
    <lineage>
        <taxon>Eukaryota</taxon>
        <taxon>Viridiplantae</taxon>
        <taxon>Streptophyta</taxon>
        <taxon>Embryophyta</taxon>
        <taxon>Tracheophyta</taxon>
        <taxon>Spermatophyta</taxon>
        <taxon>Magnoliopsida</taxon>
        <taxon>eudicotyledons</taxon>
        <taxon>Gunneridae</taxon>
        <taxon>Pentapetalae</taxon>
        <taxon>rosids</taxon>
        <taxon>fabids</taxon>
        <taxon>Fagales</taxon>
        <taxon>Fagaceae</taxon>
        <taxon>Fagus</taxon>
    </lineage>
</organism>
<protein>
    <recommendedName>
        <fullName evidence="2">Reverse transcriptase Ty1/copia-type domain-containing protein</fullName>
    </recommendedName>
</protein>
<dbReference type="InterPro" id="IPR043502">
    <property type="entry name" value="DNA/RNA_pol_sf"/>
</dbReference>
<dbReference type="EMBL" id="OIVN01001818">
    <property type="protein sequence ID" value="SPC97978.1"/>
    <property type="molecule type" value="Genomic_DNA"/>
</dbReference>